<dbReference type="Proteomes" id="UP000027982">
    <property type="component" value="Chromosome"/>
</dbReference>
<accession>A0A068NKV5</accession>
<evidence type="ECO:0000313" key="1">
    <source>
        <dbReference type="EMBL" id="AIE84101.1"/>
    </source>
</evidence>
<dbReference type="KEGG" id="fgi:OP10G_0733"/>
<proteinExistence type="predicted"/>
<dbReference type="AlphaFoldDB" id="A0A068NKV5"/>
<name>A0A068NKV5_FIMGI</name>
<evidence type="ECO:0000313" key="2">
    <source>
        <dbReference type="Proteomes" id="UP000027982"/>
    </source>
</evidence>
<dbReference type="EMBL" id="CP007139">
    <property type="protein sequence ID" value="AIE84101.1"/>
    <property type="molecule type" value="Genomic_DNA"/>
</dbReference>
<organism evidence="1 2">
    <name type="scientific">Fimbriimonas ginsengisoli Gsoil 348</name>
    <dbReference type="NCBI Taxonomy" id="661478"/>
    <lineage>
        <taxon>Bacteria</taxon>
        <taxon>Bacillati</taxon>
        <taxon>Armatimonadota</taxon>
        <taxon>Fimbriimonadia</taxon>
        <taxon>Fimbriimonadales</taxon>
        <taxon>Fimbriimonadaceae</taxon>
        <taxon>Fimbriimonas</taxon>
    </lineage>
</organism>
<sequence>MAYTDTSITWLDPITGREKWHVDLPNIETKTYIRLTGVFADRRHVVVTRLTKDSSYYETVSTFDAGNGALLANRRIEDDYGVATIDGESIRLFDKGKAKLFDHFGMPKGEENNFPWPGGKDFPWKGNVVVYTENEDFPLDFGDASGLRGLRLRALDGHDVWSDHLMRRQHGGEITTLDGKPASDFFGPPLCADDIGIWTRHWQGGASQLVRLLPSGVIDRSTKQPYVEYLVQWTDRGIYFRRNDQIWRFDGSNLALVADIPVPREGEPGEISRHGFIRTLLIEKGGKRYCQLRLDPLTRGYSGNLFGKRKEQKRPTEKLSGP</sequence>
<reference evidence="1 2" key="1">
    <citation type="journal article" date="2014" name="PLoS ONE">
        <title>The first complete genome sequence of the class fimbriimonadia in the phylum armatimonadetes.</title>
        <authorList>
            <person name="Hu Z.Y."/>
            <person name="Wang Y.Z."/>
            <person name="Im W.T."/>
            <person name="Wang S.Y."/>
            <person name="Zhao G.P."/>
            <person name="Zheng H.J."/>
            <person name="Quan Z.X."/>
        </authorList>
    </citation>
    <scope>NUCLEOTIDE SEQUENCE [LARGE SCALE GENOMIC DNA]</scope>
    <source>
        <strain evidence="1">Gsoil 348</strain>
    </source>
</reference>
<dbReference type="HOGENOM" id="CLU_862630_0_0_0"/>
<keyword evidence="2" id="KW-1185">Reference proteome</keyword>
<gene>
    <name evidence="1" type="ORF">OP10G_0733</name>
</gene>
<protein>
    <submittedName>
        <fullName evidence="1">Uncharacterized protein</fullName>
    </submittedName>
</protein>